<evidence type="ECO:0000313" key="1">
    <source>
        <dbReference type="EMBL" id="KAF1976864.1"/>
    </source>
</evidence>
<gene>
    <name evidence="1" type="ORF">BU23DRAFT_565534</name>
</gene>
<keyword evidence="2" id="KW-1185">Reference proteome</keyword>
<accession>A0A6A5VI25</accession>
<sequence>MTPRIVAHTPYAEWPISTRQSCFPLLELPAKLRNNVYSFAIEEPMDEDKDTAYLIKQNTTIQGPAVSRSENIQSVLHDWIEHGEAQEQCRTCRAQPNIPITSAIASPRRQFHALTQVCGVIRREFRPVYVAQNEVLLHANDSAEYANMIVETGMPDSVAPEIVVE</sequence>
<dbReference type="EMBL" id="ML976665">
    <property type="protein sequence ID" value="KAF1976864.1"/>
    <property type="molecule type" value="Genomic_DNA"/>
</dbReference>
<evidence type="ECO:0000313" key="2">
    <source>
        <dbReference type="Proteomes" id="UP000800036"/>
    </source>
</evidence>
<dbReference type="AlphaFoldDB" id="A0A6A5VI25"/>
<proteinExistence type="predicted"/>
<dbReference type="Proteomes" id="UP000800036">
    <property type="component" value="Unassembled WGS sequence"/>
</dbReference>
<name>A0A6A5VI25_9PLEO</name>
<organism evidence="1 2">
    <name type="scientific">Bimuria novae-zelandiae CBS 107.79</name>
    <dbReference type="NCBI Taxonomy" id="1447943"/>
    <lineage>
        <taxon>Eukaryota</taxon>
        <taxon>Fungi</taxon>
        <taxon>Dikarya</taxon>
        <taxon>Ascomycota</taxon>
        <taxon>Pezizomycotina</taxon>
        <taxon>Dothideomycetes</taxon>
        <taxon>Pleosporomycetidae</taxon>
        <taxon>Pleosporales</taxon>
        <taxon>Massarineae</taxon>
        <taxon>Didymosphaeriaceae</taxon>
        <taxon>Bimuria</taxon>
    </lineage>
</organism>
<reference evidence="1" key="1">
    <citation type="journal article" date="2020" name="Stud. Mycol.">
        <title>101 Dothideomycetes genomes: a test case for predicting lifestyles and emergence of pathogens.</title>
        <authorList>
            <person name="Haridas S."/>
            <person name="Albert R."/>
            <person name="Binder M."/>
            <person name="Bloem J."/>
            <person name="Labutti K."/>
            <person name="Salamov A."/>
            <person name="Andreopoulos B."/>
            <person name="Baker S."/>
            <person name="Barry K."/>
            <person name="Bills G."/>
            <person name="Bluhm B."/>
            <person name="Cannon C."/>
            <person name="Castanera R."/>
            <person name="Culley D."/>
            <person name="Daum C."/>
            <person name="Ezra D."/>
            <person name="Gonzalez J."/>
            <person name="Henrissat B."/>
            <person name="Kuo A."/>
            <person name="Liang C."/>
            <person name="Lipzen A."/>
            <person name="Lutzoni F."/>
            <person name="Magnuson J."/>
            <person name="Mondo S."/>
            <person name="Nolan M."/>
            <person name="Ohm R."/>
            <person name="Pangilinan J."/>
            <person name="Park H.-J."/>
            <person name="Ramirez L."/>
            <person name="Alfaro M."/>
            <person name="Sun H."/>
            <person name="Tritt A."/>
            <person name="Yoshinaga Y."/>
            <person name="Zwiers L.-H."/>
            <person name="Turgeon B."/>
            <person name="Goodwin S."/>
            <person name="Spatafora J."/>
            <person name="Crous P."/>
            <person name="Grigoriev I."/>
        </authorList>
    </citation>
    <scope>NUCLEOTIDE SEQUENCE</scope>
    <source>
        <strain evidence="1">CBS 107.79</strain>
    </source>
</reference>
<protein>
    <submittedName>
        <fullName evidence="1">Uncharacterized protein</fullName>
    </submittedName>
</protein>